<dbReference type="EMBL" id="MN740494">
    <property type="protein sequence ID" value="QHU29739.1"/>
    <property type="molecule type" value="Genomic_DNA"/>
</dbReference>
<name>A0A6C0LFM7_9ZZZZ</name>
<accession>A0A6C0LFM7</accession>
<organism evidence="1">
    <name type="scientific">viral metagenome</name>
    <dbReference type="NCBI Taxonomy" id="1070528"/>
    <lineage>
        <taxon>unclassified sequences</taxon>
        <taxon>metagenomes</taxon>
        <taxon>organismal metagenomes</taxon>
    </lineage>
</organism>
<proteinExistence type="predicted"/>
<reference evidence="1" key="1">
    <citation type="journal article" date="2020" name="Nature">
        <title>Giant virus diversity and host interactions through global metagenomics.</title>
        <authorList>
            <person name="Schulz F."/>
            <person name="Roux S."/>
            <person name="Paez-Espino D."/>
            <person name="Jungbluth S."/>
            <person name="Walsh D.A."/>
            <person name="Denef V.J."/>
            <person name="McMahon K.D."/>
            <person name="Konstantinidis K.T."/>
            <person name="Eloe-Fadrosh E.A."/>
            <person name="Kyrpides N.C."/>
            <person name="Woyke T."/>
        </authorList>
    </citation>
    <scope>NUCLEOTIDE SEQUENCE</scope>
    <source>
        <strain evidence="1">GVMAG-M-3300027804-48</strain>
    </source>
</reference>
<dbReference type="AlphaFoldDB" id="A0A6C0LFM7"/>
<sequence>MPNKECQFDKILNPITNRCVNRNGKIGKAILANKIINPITNRYVNRNGKIGKAILAKKIKDQLIKPRFNLDINIPIDHSLNKEQVKKYINACDLEVRPVIKKIFNNTVHISFEVFIKNLNKNIKDLLNVTSKTKKIYFYIDEFFKEKSNYWVYKYVKNYIKYNYPDYDIFIIENLDKSKTGDYIVFVDDCIYTGNQFACELSEIRIKTSTQLNYYILAPYISKNGKSNIEKKMDRNKEFKKSKSELIFSAYSNDIPLIDNYLSKSDFTILYKYLEYFMREESIEGKYLIYFDHKLADYISTITPIYSGYVMNKHNLVDYYKIEFNDLSDNEKLERFEIIPVINNCSNNNKINYDFLHPICPHTPYKKKFNKYIAKTKDDIIKYRSEEQKPKQKEVRLSL</sequence>
<evidence type="ECO:0000313" key="1">
    <source>
        <dbReference type="EMBL" id="QHU29739.1"/>
    </source>
</evidence>
<protein>
    <submittedName>
        <fullName evidence="1">Uncharacterized protein</fullName>
    </submittedName>
</protein>